<feature type="domain" description="Bromo" evidence="7">
    <location>
        <begin position="1040"/>
        <end position="1109"/>
    </location>
</feature>
<accession>J9DKS8</accession>
<dbReference type="Pfam" id="PF00439">
    <property type="entry name" value="Bromodomain"/>
    <property type="match status" value="1"/>
</dbReference>
<dbReference type="InParanoid" id="J9DKS8"/>
<dbReference type="EMBL" id="AFBI03000097">
    <property type="protein sequence ID" value="EJW01992.1"/>
    <property type="molecule type" value="Genomic_DNA"/>
</dbReference>
<dbReference type="InterPro" id="IPR001487">
    <property type="entry name" value="Bromodomain"/>
</dbReference>
<dbReference type="CDD" id="cd04369">
    <property type="entry name" value="Bromodomain"/>
    <property type="match status" value="1"/>
</dbReference>
<dbReference type="Gene3D" id="1.20.920.10">
    <property type="entry name" value="Bromodomain-like"/>
    <property type="match status" value="1"/>
</dbReference>
<keyword evidence="3" id="KW-0862">Zinc</keyword>
<reference evidence="8 9" key="1">
    <citation type="submission" date="2011-08" db="EMBL/GenBank/DDBJ databases">
        <authorList>
            <person name="Liu Z.J."/>
            <person name="Shi F.L."/>
            <person name="Lu J.Q."/>
            <person name="Li M."/>
            <person name="Wang Z.L."/>
        </authorList>
    </citation>
    <scope>NUCLEOTIDE SEQUENCE [LARGE SCALE GENOMIC DNA]</scope>
    <source>
        <strain evidence="8 9">USNM 41457</strain>
    </source>
</reference>
<keyword evidence="1" id="KW-0479">Metal-binding</keyword>
<dbReference type="SUPFAM" id="SSF47370">
    <property type="entry name" value="Bromodomain"/>
    <property type="match status" value="1"/>
</dbReference>
<dbReference type="InterPro" id="IPR050701">
    <property type="entry name" value="Histone_Mod_Regulator"/>
</dbReference>
<dbReference type="Pfam" id="PF13832">
    <property type="entry name" value="zf-HC5HC2H_2"/>
    <property type="match status" value="1"/>
</dbReference>
<evidence type="ECO:0000259" key="7">
    <source>
        <dbReference type="PROSITE" id="PS50014"/>
    </source>
</evidence>
<comment type="caution">
    <text evidence="8">The sequence shown here is derived from an EMBL/GenBank/DDBJ whole genome shotgun (WGS) entry which is preliminary data.</text>
</comment>
<dbReference type="GO" id="GO:0006325">
    <property type="term" value="P:chromatin organization"/>
    <property type="evidence" value="ECO:0007669"/>
    <property type="project" value="UniProtKB-ARBA"/>
</dbReference>
<dbReference type="GO" id="GO:0006357">
    <property type="term" value="P:regulation of transcription by RNA polymerase II"/>
    <property type="evidence" value="ECO:0007669"/>
    <property type="project" value="TreeGrafter"/>
</dbReference>
<dbReference type="InterPro" id="IPR013083">
    <property type="entry name" value="Znf_RING/FYVE/PHD"/>
</dbReference>
<feature type="region of interest" description="Disordered" evidence="6">
    <location>
        <begin position="138"/>
        <end position="173"/>
    </location>
</feature>
<dbReference type="STRING" id="1003232.J9DKS8"/>
<evidence type="ECO:0000256" key="2">
    <source>
        <dbReference type="ARBA" id="ARBA00022771"/>
    </source>
</evidence>
<dbReference type="Proteomes" id="UP000003163">
    <property type="component" value="Unassembled WGS sequence"/>
</dbReference>
<gene>
    <name evidence="8" type="ORF">EDEG_03555</name>
</gene>
<dbReference type="AlphaFoldDB" id="J9DKS8"/>
<dbReference type="Pfam" id="PF13771">
    <property type="entry name" value="zf-HC5HC2H"/>
    <property type="match status" value="1"/>
</dbReference>
<dbReference type="Pfam" id="PF13831">
    <property type="entry name" value="PHD_2"/>
    <property type="match status" value="1"/>
</dbReference>
<dbReference type="InterPro" id="IPR036427">
    <property type="entry name" value="Bromodomain-like_sf"/>
</dbReference>
<keyword evidence="2" id="KW-0863">Zinc-finger</keyword>
<dbReference type="InterPro" id="IPR019787">
    <property type="entry name" value="Znf_PHD-finger"/>
</dbReference>
<evidence type="ECO:0000313" key="8">
    <source>
        <dbReference type="EMBL" id="EJW01992.1"/>
    </source>
</evidence>
<feature type="region of interest" description="Disordered" evidence="6">
    <location>
        <begin position="928"/>
        <end position="954"/>
    </location>
</feature>
<dbReference type="HOGENOM" id="CLU_279507_0_0_1"/>
<reference evidence="9" key="2">
    <citation type="submission" date="2015-07" db="EMBL/GenBank/DDBJ databases">
        <title>Contrasting host-pathogen interactions and genome evolution in two generalist and specialist microsporidian pathogens of mosquitoes.</title>
        <authorList>
            <consortium name="The Broad Institute Genomics Platform"/>
            <consortium name="The Broad Institute Genome Sequencing Center for Infectious Disease"/>
            <person name="Cuomo C.A."/>
            <person name="Sanscrainte N.D."/>
            <person name="Goldberg J.M."/>
            <person name="Heiman D."/>
            <person name="Young S."/>
            <person name="Zeng Q."/>
            <person name="Becnel J.J."/>
            <person name="Birren B.W."/>
        </authorList>
    </citation>
    <scope>NUCLEOTIDE SEQUENCE [LARGE SCALE GENOMIC DNA]</scope>
    <source>
        <strain evidence="9">USNM 41457</strain>
    </source>
</reference>
<feature type="compositionally biased region" description="Basic and acidic residues" evidence="6">
    <location>
        <begin position="138"/>
        <end position="147"/>
    </location>
</feature>
<dbReference type="GO" id="GO:0008270">
    <property type="term" value="F:zinc ion binding"/>
    <property type="evidence" value="ECO:0007669"/>
    <property type="project" value="UniProtKB-KW"/>
</dbReference>
<dbReference type="InterPro" id="IPR019786">
    <property type="entry name" value="Zinc_finger_PHD-type_CS"/>
</dbReference>
<evidence type="ECO:0000256" key="6">
    <source>
        <dbReference type="SAM" id="MobiDB-lite"/>
    </source>
</evidence>
<dbReference type="VEuPathDB" id="MicrosporidiaDB:EDEG_03555"/>
<sequence>MTDVPREEQSYKKIYPHLVTSKKLKLTIPSSLRKPKQTIERIKKLRKVTAKEMLVDVQYCADINDYEFIDSYCLQNPSFRNVFEYDFVVFLYELVMDRILKEWRLCQLRLIHEYYYEDFTGESLTIAQRKAIEYKKKNEDAENDNGKKGGKKSQTARRKSTRKRASSRLSSCLQENAKKMSSESFNDSQCISPSDNCDILNGDEVSGSIGNYEKNSDVSNCENSVDLNDEGLNNEKSSVKHVKSCKNKFISKRNFALQKIKKNISNSREKGDKYCGDADKNKQLSFKKYRITNPIEDNSTSETHLLCDICTFPETSQQNIILTCNGCLINVHQECYGVPNLEKYSYLEDVKHKFFFLNKLWFCRKCLFFPEDNPKCKYCPVKGNAFKMIYKTKRWAHILCAKFIENIGFANTVFLEPIEELKEENGEKIEEHSAKNNLNFFGSKNARKCRKKAENEKLEIQVDDTKNLKEGKKSTDFSKTGKNTNKRHNSINVQNTEKEKEKEICFICTSFAGRTAKCNYDECTVKYHVTCGINFGLYFDTKNNTTFCQQHNPEILQDKHEKIQANSFTKLSSYSLLNSKAVNFNMTRLRFYPKIYFRPQVRKPLEIRQPEVSFILKVRNMKPQFNEFMANRILANDLCNFSCKTINCKIECCFNTKDQQNSINEKLEKFGFCKLNSNNLNPDNFVLSDLLQSQKIDESFESIINAVQYKKCAVKALITQFVLDIGAYYNSKCNRYYDTSGFIDMQKREWEKWDASRGIYCCNKMLLNYLNNLQFKSLADCVSLKFDPQDLKCLFNVVFVLNKKVLQKRLQDENVDPSDDIKKDENIRNDVINQEKILVDETLDIVDEDKINDKNRINDVENKAQNDLQNNGKSISETLKENISHSTAILEVQKNNISEQNSNTQKTNVDSHVFNSISNKTTSYSETQNIDNTIDNETTDTTKHSVKRKSGVKQNKNHINLYHKYHSLLLQKCTNTHIKNFEYHHLEHILTSLKNLKTVLHKVIQKKNEETKMIRIQRQHILATKDYPTFIKLHLIEKLQETESFEVFKYPVTEKIAPRYFSIIKHPMCFENIEDKLFDKNYTFDMMLQDLKLISDNCRAYNKSNNFFVNLANLLDKKVDEIVHQYD</sequence>
<proteinExistence type="predicted"/>
<dbReference type="Gene3D" id="3.30.40.10">
    <property type="entry name" value="Zinc/RING finger domain, C3HC4 (zinc finger)"/>
    <property type="match status" value="2"/>
</dbReference>
<name>J9DKS8_EDHAE</name>
<dbReference type="InterPro" id="IPR011011">
    <property type="entry name" value="Znf_FYVE_PHD"/>
</dbReference>
<dbReference type="InterPro" id="IPR001965">
    <property type="entry name" value="Znf_PHD"/>
</dbReference>
<evidence type="ECO:0000256" key="3">
    <source>
        <dbReference type="ARBA" id="ARBA00022833"/>
    </source>
</evidence>
<evidence type="ECO:0000256" key="5">
    <source>
        <dbReference type="PROSITE-ProRule" id="PRU00035"/>
    </source>
</evidence>
<dbReference type="SMART" id="SM00249">
    <property type="entry name" value="PHD"/>
    <property type="match status" value="2"/>
</dbReference>
<dbReference type="SMART" id="SM00297">
    <property type="entry name" value="BROMO"/>
    <property type="match status" value="1"/>
</dbReference>
<protein>
    <recommendedName>
        <fullName evidence="7">Bromo domain-containing protein</fullName>
    </recommendedName>
</protein>
<evidence type="ECO:0000256" key="1">
    <source>
        <dbReference type="ARBA" id="ARBA00022723"/>
    </source>
</evidence>
<organism evidence="8 9">
    <name type="scientific">Edhazardia aedis (strain USNM 41457)</name>
    <name type="common">Microsporidian parasite</name>
    <dbReference type="NCBI Taxonomy" id="1003232"/>
    <lineage>
        <taxon>Eukaryota</taxon>
        <taxon>Fungi</taxon>
        <taxon>Fungi incertae sedis</taxon>
        <taxon>Microsporidia</taxon>
        <taxon>Edhazardia</taxon>
    </lineage>
</organism>
<dbReference type="PROSITE" id="PS01359">
    <property type="entry name" value="ZF_PHD_1"/>
    <property type="match status" value="1"/>
</dbReference>
<evidence type="ECO:0000313" key="9">
    <source>
        <dbReference type="Proteomes" id="UP000003163"/>
    </source>
</evidence>
<dbReference type="PANTHER" id="PTHR13793:SF107">
    <property type="entry name" value="BROMODOMAIN-CONTAINING PROTEIN HOMOLOG"/>
    <property type="match status" value="1"/>
</dbReference>
<dbReference type="PANTHER" id="PTHR13793">
    <property type="entry name" value="PHD FINGER PROTEINS"/>
    <property type="match status" value="1"/>
</dbReference>
<dbReference type="PROSITE" id="PS50014">
    <property type="entry name" value="BROMODOMAIN_2"/>
    <property type="match status" value="1"/>
</dbReference>
<keyword evidence="4 5" id="KW-0103">Bromodomain</keyword>
<keyword evidence="9" id="KW-1185">Reference proteome</keyword>
<dbReference type="SUPFAM" id="SSF57903">
    <property type="entry name" value="FYVE/PHD zinc finger"/>
    <property type="match status" value="1"/>
</dbReference>
<dbReference type="OrthoDB" id="20839at2759"/>
<evidence type="ECO:0000256" key="4">
    <source>
        <dbReference type="ARBA" id="ARBA00023117"/>
    </source>
</evidence>
<feature type="compositionally biased region" description="Basic residues" evidence="6">
    <location>
        <begin position="148"/>
        <end position="166"/>
    </location>
</feature>